<dbReference type="RefSeq" id="WP_185122121.1">
    <property type="nucleotide sequence ID" value="NZ_JACJVQ010000019.1"/>
</dbReference>
<comment type="caution">
    <text evidence="2">The sequence shown here is derived from an EMBL/GenBank/DDBJ whole genome shotgun (WGS) entry which is preliminary data.</text>
</comment>
<keyword evidence="3" id="KW-1185">Reference proteome</keyword>
<accession>A0A841SXF7</accession>
<gene>
    <name evidence="2" type="ORF">H7B67_22580</name>
</gene>
<keyword evidence="1" id="KW-0175">Coiled coil</keyword>
<organism evidence="2 3">
    <name type="scientific">Cohnella thailandensis</name>
    <dbReference type="NCBI Taxonomy" id="557557"/>
    <lineage>
        <taxon>Bacteria</taxon>
        <taxon>Bacillati</taxon>
        <taxon>Bacillota</taxon>
        <taxon>Bacilli</taxon>
        <taxon>Bacillales</taxon>
        <taxon>Paenibacillaceae</taxon>
        <taxon>Cohnella</taxon>
    </lineage>
</organism>
<name>A0A841SXF7_9BACL</name>
<protein>
    <submittedName>
        <fullName evidence="2">Uncharacterized protein</fullName>
    </submittedName>
</protein>
<evidence type="ECO:0000313" key="3">
    <source>
        <dbReference type="Proteomes" id="UP000535838"/>
    </source>
</evidence>
<dbReference type="Proteomes" id="UP000535838">
    <property type="component" value="Unassembled WGS sequence"/>
</dbReference>
<dbReference type="AlphaFoldDB" id="A0A841SXF7"/>
<proteinExistence type="predicted"/>
<dbReference type="EMBL" id="JACJVQ010000019">
    <property type="protein sequence ID" value="MBB6636923.1"/>
    <property type="molecule type" value="Genomic_DNA"/>
</dbReference>
<sequence>MTTSQDNVKEQEEAEKAKEQLKELVNALHHNGIVALQSQFEDCKVDGQATQHNVYGPMFTFRVTKENGNAYVCGFFLRELLTTFQTRPNPALWMSSFFVDLMKSPESVLLPRPPQNEDEAKALMDGKILPGCFGAIKEEFDPDEIYSGLDIHPEHGPVLEAGFPRYKDGNNVVAMPLHLLLAHFLMNRDPSDLIIDGLYRILEEQEKAESEQPQA</sequence>
<evidence type="ECO:0000313" key="2">
    <source>
        <dbReference type="EMBL" id="MBB6636923.1"/>
    </source>
</evidence>
<evidence type="ECO:0000256" key="1">
    <source>
        <dbReference type="SAM" id="Coils"/>
    </source>
</evidence>
<feature type="coiled-coil region" evidence="1">
    <location>
        <begin position="4"/>
        <end position="31"/>
    </location>
</feature>
<reference evidence="2 3" key="1">
    <citation type="submission" date="2020-08" db="EMBL/GenBank/DDBJ databases">
        <title>Cohnella phylogeny.</title>
        <authorList>
            <person name="Dunlap C."/>
        </authorList>
    </citation>
    <scope>NUCLEOTIDE SEQUENCE [LARGE SCALE GENOMIC DNA]</scope>
    <source>
        <strain evidence="2 3">DSM 25241</strain>
    </source>
</reference>